<proteinExistence type="predicted"/>
<reference evidence="2" key="1">
    <citation type="submission" date="2022-11" db="UniProtKB">
        <authorList>
            <consortium name="WormBaseParasite"/>
        </authorList>
    </citation>
    <scope>IDENTIFICATION</scope>
</reference>
<organism evidence="1 2">
    <name type="scientific">Panagrolaimus davidi</name>
    <dbReference type="NCBI Taxonomy" id="227884"/>
    <lineage>
        <taxon>Eukaryota</taxon>
        <taxon>Metazoa</taxon>
        <taxon>Ecdysozoa</taxon>
        <taxon>Nematoda</taxon>
        <taxon>Chromadorea</taxon>
        <taxon>Rhabditida</taxon>
        <taxon>Tylenchina</taxon>
        <taxon>Panagrolaimomorpha</taxon>
        <taxon>Panagrolaimoidea</taxon>
        <taxon>Panagrolaimidae</taxon>
        <taxon>Panagrolaimus</taxon>
    </lineage>
</organism>
<sequence length="271" mass="30533">MVGSGCYEDFVNTCKFIQSKITENGKENKTYKYYDENVVVVSCSADGSADCGRKEVISLLNKCQRKFCLKMEWNFGENHEAIHSDAPSCTYNNSALPTKSEVKCLKGGQCLTNSDQYNETAFYEYPYVICSECVAFECSDNDRVMRGYGCLEDFEQICTNVPSNIIEKIKANPKNYLYSDNDTSTIMATCSYHDYCHLDAVNTYGKSLPFGFTTEFSLTEKFNDEENNKTCLYESLSGEIGHAAALIGNGANGFKVSRMIIFGFIFVYLLW</sequence>
<dbReference type="WBParaSite" id="PDA_v2.g25390.t1">
    <property type="protein sequence ID" value="PDA_v2.g25390.t1"/>
    <property type="gene ID" value="PDA_v2.g25390"/>
</dbReference>
<dbReference type="Proteomes" id="UP000887578">
    <property type="component" value="Unplaced"/>
</dbReference>
<dbReference type="AlphaFoldDB" id="A0A914Q8I8"/>
<name>A0A914Q8I8_9BILA</name>
<accession>A0A914Q8I8</accession>
<keyword evidence="1" id="KW-1185">Reference proteome</keyword>
<protein>
    <submittedName>
        <fullName evidence="2">Uncharacterized protein</fullName>
    </submittedName>
</protein>
<evidence type="ECO:0000313" key="2">
    <source>
        <dbReference type="WBParaSite" id="PDA_v2.g25390.t1"/>
    </source>
</evidence>
<evidence type="ECO:0000313" key="1">
    <source>
        <dbReference type="Proteomes" id="UP000887578"/>
    </source>
</evidence>